<keyword evidence="2" id="KW-1185">Reference proteome</keyword>
<proteinExistence type="predicted"/>
<evidence type="ECO:0000313" key="1">
    <source>
        <dbReference type="EMBL" id="MFG6466077.1"/>
    </source>
</evidence>
<organism evidence="1 2">
    <name type="scientific">Pelomonas baiyunensis</name>
    <dbReference type="NCBI Taxonomy" id="3299026"/>
    <lineage>
        <taxon>Bacteria</taxon>
        <taxon>Pseudomonadati</taxon>
        <taxon>Pseudomonadota</taxon>
        <taxon>Betaproteobacteria</taxon>
        <taxon>Burkholderiales</taxon>
        <taxon>Sphaerotilaceae</taxon>
        <taxon>Roseateles</taxon>
    </lineage>
</organism>
<gene>
    <name evidence="1" type="ORF">ACG01O_05615</name>
</gene>
<evidence type="ECO:0000313" key="2">
    <source>
        <dbReference type="Proteomes" id="UP001606303"/>
    </source>
</evidence>
<dbReference type="Proteomes" id="UP001606303">
    <property type="component" value="Unassembled WGS sequence"/>
</dbReference>
<dbReference type="EMBL" id="JBIGIB010000001">
    <property type="protein sequence ID" value="MFG6466077.1"/>
    <property type="molecule type" value="Genomic_DNA"/>
</dbReference>
<protein>
    <submittedName>
        <fullName evidence="1">Uncharacterized protein</fullName>
    </submittedName>
</protein>
<sequence length="85" mass="8557">MRFIAYPVLTMRAAFGLLALVITLAIVLSLSKRQAASLRAPATAAPSASAAAPALPAPQAVGQQVQSALDAAAQRQMDAAASAVQ</sequence>
<comment type="caution">
    <text evidence="1">The sequence shown here is derived from an EMBL/GenBank/DDBJ whole genome shotgun (WGS) entry which is preliminary data.</text>
</comment>
<reference evidence="1 2" key="1">
    <citation type="submission" date="2024-08" db="EMBL/GenBank/DDBJ databases">
        <authorList>
            <person name="Lu H."/>
        </authorList>
    </citation>
    <scope>NUCLEOTIDE SEQUENCE [LARGE SCALE GENOMIC DNA]</scope>
    <source>
        <strain evidence="1 2">BYS87W</strain>
    </source>
</reference>
<dbReference type="RefSeq" id="WP_394382140.1">
    <property type="nucleotide sequence ID" value="NZ_JBIGIB010000001.1"/>
</dbReference>
<name>A0ABW7GVS7_9BURK</name>
<accession>A0ABW7GVS7</accession>